<comment type="caution">
    <text evidence="2">The sequence shown here is derived from an EMBL/GenBank/DDBJ whole genome shotgun (WGS) entry which is preliminary data.</text>
</comment>
<dbReference type="Pfam" id="PF13712">
    <property type="entry name" value="Glyco_tranf_2_5"/>
    <property type="match status" value="1"/>
</dbReference>
<feature type="domain" description="Streptomycin biosynthesis protein StrF" evidence="1">
    <location>
        <begin position="8"/>
        <end position="205"/>
    </location>
</feature>
<reference evidence="2" key="1">
    <citation type="submission" date="2021-01" db="EMBL/GenBank/DDBJ databases">
        <title>Genomic Encyclopedia of Type Strains, Phase IV (KMG-IV): sequencing the most valuable type-strain genomes for metagenomic binning, comparative biology and taxonomic classification.</title>
        <authorList>
            <person name="Goeker M."/>
        </authorList>
    </citation>
    <scope>NUCLEOTIDE SEQUENCE</scope>
    <source>
        <strain evidence="2">DSM 21943</strain>
    </source>
</reference>
<evidence type="ECO:0000259" key="1">
    <source>
        <dbReference type="Pfam" id="PF13712"/>
    </source>
</evidence>
<protein>
    <recommendedName>
        <fullName evidence="1">Streptomycin biosynthesis protein StrF domain-containing protein</fullName>
    </recommendedName>
</protein>
<dbReference type="InterPro" id="IPR029044">
    <property type="entry name" value="Nucleotide-diphossugar_trans"/>
</dbReference>
<organism evidence="2 3">
    <name type="scientific">Shouchella xiaoxiensis</name>
    <dbReference type="NCBI Taxonomy" id="766895"/>
    <lineage>
        <taxon>Bacteria</taxon>
        <taxon>Bacillati</taxon>
        <taxon>Bacillota</taxon>
        <taxon>Bacilli</taxon>
        <taxon>Bacillales</taxon>
        <taxon>Bacillaceae</taxon>
        <taxon>Shouchella</taxon>
    </lineage>
</organism>
<dbReference type="Gene3D" id="3.90.550.10">
    <property type="entry name" value="Spore Coat Polysaccharide Biosynthesis Protein SpsA, Chain A"/>
    <property type="match status" value="1"/>
</dbReference>
<dbReference type="EMBL" id="JAFBCV010000014">
    <property type="protein sequence ID" value="MBM7840510.1"/>
    <property type="molecule type" value="Genomic_DNA"/>
</dbReference>
<name>A0ABS2T0G6_9BACI</name>
<keyword evidence="3" id="KW-1185">Reference proteome</keyword>
<evidence type="ECO:0000313" key="3">
    <source>
        <dbReference type="Proteomes" id="UP001179280"/>
    </source>
</evidence>
<gene>
    <name evidence="2" type="ORF">JOC54_003802</name>
</gene>
<accession>A0ABS2T0G6</accession>
<sequence>MLDKTKVCFITCVNDEHLYRRAVSHIDMLHLPRGFTIEKKAVREAGSMTSGYNQAMKESDAAYKVYIHQDTMIINRMFLYDLLFLFQHHPTLGLLGVIGAKDIPANGVWWDSSEKAGKILENRTTYGYLSFIEADYAYQQAAAIDGVLMATQHDLEWIEEFDGWHLYDTTQSLVFKAAGYEVGIAHQPHPWVLHECGTEFDQAAYVANIERFNRWRKTLKN</sequence>
<dbReference type="RefSeq" id="WP_204468143.1">
    <property type="nucleotide sequence ID" value="NZ_JAFBCV010000014.1"/>
</dbReference>
<dbReference type="InterPro" id="IPR059123">
    <property type="entry name" value="StrF_dom"/>
</dbReference>
<proteinExistence type="predicted"/>
<evidence type="ECO:0000313" key="2">
    <source>
        <dbReference type="EMBL" id="MBM7840510.1"/>
    </source>
</evidence>
<dbReference type="Proteomes" id="UP001179280">
    <property type="component" value="Unassembled WGS sequence"/>
</dbReference>